<feature type="compositionally biased region" description="Basic and acidic residues" evidence="1">
    <location>
        <begin position="15"/>
        <end position="30"/>
    </location>
</feature>
<dbReference type="EMBL" id="CP072943">
    <property type="protein sequence ID" value="QTX31872.1"/>
    <property type="molecule type" value="Genomic_DNA"/>
</dbReference>
<proteinExistence type="predicted"/>
<sequence length="118" mass="13786">MKNIDGTGAAPTDGPCRKKENIRNQKEKARLSKAATKRRRRRTAEEGKKNDDNEMKGAMKRVNKEKRQEDIRYGERYDLAATDGSDRGNEVRRKDRRKSEERATELQSEERWYSDVPS</sequence>
<evidence type="ECO:0000313" key="2">
    <source>
        <dbReference type="EMBL" id="QTX31872.1"/>
    </source>
</evidence>
<feature type="compositionally biased region" description="Basic and acidic residues" evidence="1">
    <location>
        <begin position="65"/>
        <end position="118"/>
    </location>
</feature>
<protein>
    <submittedName>
        <fullName evidence="2">Uncharacterized protein</fullName>
    </submittedName>
</protein>
<gene>
    <name evidence="2" type="ORF">KAR29_11125</name>
</gene>
<dbReference type="RefSeq" id="WP_274373064.1">
    <property type="nucleotide sequence ID" value="NZ_CP072943.1"/>
</dbReference>
<feature type="region of interest" description="Disordered" evidence="1">
    <location>
        <begin position="1"/>
        <end position="118"/>
    </location>
</feature>
<keyword evidence="3" id="KW-1185">Reference proteome</keyword>
<feature type="compositionally biased region" description="Basic and acidic residues" evidence="1">
    <location>
        <begin position="43"/>
        <end position="57"/>
    </location>
</feature>
<dbReference type="AlphaFoldDB" id="A0A9Q7EZ62"/>
<evidence type="ECO:0000256" key="1">
    <source>
        <dbReference type="SAM" id="MobiDB-lite"/>
    </source>
</evidence>
<reference evidence="3" key="1">
    <citation type="submission" date="2021-04" db="EMBL/GenBank/DDBJ databases">
        <title>A novel Synergistetes isolate from a pyrite-forming mixed culture.</title>
        <authorList>
            <person name="Bunk B."/>
            <person name="Sproer C."/>
            <person name="Spring S."/>
            <person name="Pester M."/>
        </authorList>
    </citation>
    <scope>NUCLEOTIDE SEQUENCE [LARGE SCALE GENOMIC DNA]</scope>
    <source>
        <strain evidence="3">J.5.4.2-T.3.5.2</strain>
    </source>
</reference>
<dbReference type="Proteomes" id="UP000671879">
    <property type="component" value="Chromosome"/>
</dbReference>
<organism evidence="2 3">
    <name type="scientific">Aminithiophilus ramosus</name>
    <dbReference type="NCBI Taxonomy" id="3029084"/>
    <lineage>
        <taxon>Bacteria</taxon>
        <taxon>Thermotogati</taxon>
        <taxon>Synergistota</taxon>
        <taxon>Synergistia</taxon>
        <taxon>Synergistales</taxon>
        <taxon>Aminithiophilaceae</taxon>
        <taxon>Aminithiophilus</taxon>
    </lineage>
</organism>
<dbReference type="KEGG" id="aram:KAR29_11125"/>
<accession>A0A9Q7EZ62</accession>
<evidence type="ECO:0000313" key="3">
    <source>
        <dbReference type="Proteomes" id="UP000671879"/>
    </source>
</evidence>
<name>A0A9Q7EZ62_9BACT</name>